<dbReference type="SUPFAM" id="SSF53649">
    <property type="entry name" value="Alkaline phosphatase-like"/>
    <property type="match status" value="1"/>
</dbReference>
<dbReference type="GO" id="GO:0046872">
    <property type="term" value="F:metal ion binding"/>
    <property type="evidence" value="ECO:0007669"/>
    <property type="project" value="UniProtKB-KW"/>
</dbReference>
<name>A0A1Y6B6P7_9BACT</name>
<comment type="similarity">
    <text evidence="1">Belongs to the sulfatase family.</text>
</comment>
<dbReference type="InterPro" id="IPR017850">
    <property type="entry name" value="Alkaline_phosphatase_core_sf"/>
</dbReference>
<protein>
    <submittedName>
        <fullName evidence="6">Arylsulfatase A</fullName>
    </submittedName>
</protein>
<dbReference type="Gene3D" id="3.40.720.10">
    <property type="entry name" value="Alkaline Phosphatase, subunit A"/>
    <property type="match status" value="1"/>
</dbReference>
<dbReference type="RefSeq" id="WP_132315448.1">
    <property type="nucleotide sequence ID" value="NZ_FWZT01000002.1"/>
</dbReference>
<dbReference type="Proteomes" id="UP000192907">
    <property type="component" value="Unassembled WGS sequence"/>
</dbReference>
<feature type="domain" description="Sulfatase N-terminal" evidence="5">
    <location>
        <begin position="23"/>
        <end position="345"/>
    </location>
</feature>
<dbReference type="OrthoDB" id="9803751at2"/>
<evidence type="ECO:0000313" key="7">
    <source>
        <dbReference type="Proteomes" id="UP000192907"/>
    </source>
</evidence>
<keyword evidence="4" id="KW-0106">Calcium</keyword>
<evidence type="ECO:0000256" key="3">
    <source>
        <dbReference type="ARBA" id="ARBA00022801"/>
    </source>
</evidence>
<dbReference type="PANTHER" id="PTHR42693:SF33">
    <property type="entry name" value="ARYLSULFATASE"/>
    <property type="match status" value="1"/>
</dbReference>
<dbReference type="InterPro" id="IPR024607">
    <property type="entry name" value="Sulfatase_CS"/>
</dbReference>
<accession>A0A1Y6B6P7</accession>
<evidence type="ECO:0000256" key="4">
    <source>
        <dbReference type="ARBA" id="ARBA00022837"/>
    </source>
</evidence>
<evidence type="ECO:0000256" key="1">
    <source>
        <dbReference type="ARBA" id="ARBA00008779"/>
    </source>
</evidence>
<dbReference type="InterPro" id="IPR000917">
    <property type="entry name" value="Sulfatase_N"/>
</dbReference>
<evidence type="ECO:0000259" key="5">
    <source>
        <dbReference type="Pfam" id="PF00884"/>
    </source>
</evidence>
<dbReference type="PROSITE" id="PS00523">
    <property type="entry name" value="SULFATASE_1"/>
    <property type="match status" value="1"/>
</dbReference>
<dbReference type="PANTHER" id="PTHR42693">
    <property type="entry name" value="ARYLSULFATASE FAMILY MEMBER"/>
    <property type="match status" value="1"/>
</dbReference>
<dbReference type="STRING" id="1513793.SAMN06296036_102158"/>
<keyword evidence="7" id="KW-1185">Reference proteome</keyword>
<proteinExistence type="inferred from homology"/>
<keyword evidence="3" id="KW-0378">Hydrolase</keyword>
<evidence type="ECO:0000256" key="2">
    <source>
        <dbReference type="ARBA" id="ARBA00022723"/>
    </source>
</evidence>
<keyword evidence="2" id="KW-0479">Metal-binding</keyword>
<dbReference type="GO" id="GO:0004065">
    <property type="term" value="F:arylsulfatase activity"/>
    <property type="evidence" value="ECO:0007669"/>
    <property type="project" value="TreeGrafter"/>
</dbReference>
<reference evidence="7" key="1">
    <citation type="submission" date="2017-04" db="EMBL/GenBank/DDBJ databases">
        <authorList>
            <person name="Varghese N."/>
            <person name="Submissions S."/>
        </authorList>
    </citation>
    <scope>NUCLEOTIDE SEQUENCE [LARGE SCALE GENOMIC DNA]</scope>
    <source>
        <strain evidence="7">RKEM611</strain>
    </source>
</reference>
<dbReference type="AlphaFoldDB" id="A0A1Y6B6P7"/>
<sequence length="469" mass="51454">MKHVATGIFLLLGSLGKAEASPPNVLLFILDDYGAVSAESYQDIFRTNRTAPTPHITGICQKGIRFTKVWSNPTCSPTRANLLTGRYSFRTGVGRPCSLGQNEIGADEPTLPRLIEKSGQSYKLANVGKWHLGQSNDKGGRLAPNFMGWDYFSGVLSGGLPNYYSWPNTINGETVYTSTYATTKNIDDVLGYLGKNGGNQPYFAWIAFNAPHTPLHLPPGNLHSYQLLSGTNRDIRNNPVPYYESMVEATDTEIGRLLDSLPDQNRDGLPDNTLVIVMGDNGTQNSAVRTLMPAPFERASGKGTLYEHGVRVPLCIAGDGVVSPGRDVESPVNITDLYQTILEYTKSTSFRPDSEFAFDSVSLVPYLKNSEAKPQRPWVFTEQFNADSNGSASGGILPSGAAIGDLQHRFIRYDDEREECFDIIVDPLETSNLLNSGTHEAKLKCSKLRATMLDLVCSDSKSAWSEWCE</sequence>
<gene>
    <name evidence="6" type="ORF">SAMN06296036_102158</name>
</gene>
<organism evidence="6 7">
    <name type="scientific">Pseudobacteriovorax antillogorgiicola</name>
    <dbReference type="NCBI Taxonomy" id="1513793"/>
    <lineage>
        <taxon>Bacteria</taxon>
        <taxon>Pseudomonadati</taxon>
        <taxon>Bdellovibrionota</taxon>
        <taxon>Oligoflexia</taxon>
        <taxon>Oligoflexales</taxon>
        <taxon>Pseudobacteriovoracaceae</taxon>
        <taxon>Pseudobacteriovorax</taxon>
    </lineage>
</organism>
<evidence type="ECO:0000313" key="6">
    <source>
        <dbReference type="EMBL" id="SME94924.1"/>
    </source>
</evidence>
<dbReference type="Pfam" id="PF00884">
    <property type="entry name" value="Sulfatase"/>
    <property type="match status" value="1"/>
</dbReference>
<dbReference type="InterPro" id="IPR050738">
    <property type="entry name" value="Sulfatase"/>
</dbReference>
<dbReference type="EMBL" id="FWZT01000002">
    <property type="protein sequence ID" value="SME94924.1"/>
    <property type="molecule type" value="Genomic_DNA"/>
</dbReference>